<dbReference type="EMBL" id="JAOQBH010000017">
    <property type="protein sequence ID" value="KAJ4123256.1"/>
    <property type="molecule type" value="Genomic_DNA"/>
</dbReference>
<sequence>MEAPADSPTSAQVVLPPQGNRHYDKIEISGNARAHIGDVVSFELPENAVQEMRQLKNVISKAEVACRKLHEVLATDERAGEQLLDIAYMPQEIYQTLGTIKASLDNHDTSESVIWATGSENTQSLLETCHTTVAEISGKIDSLNSQKPGPKDAEPTVMSRDEIEAYRQVLTSQKIGLNMVISMAYLYQSQITQEVFNTLKEQMATLLENLENERAERLPKAPPHYAIDRSAIPADLEWSTRRYLAETASMFTEAVQRNDPSIQVSSYFDQESMATAFWTCASLSETLVGTDFVQIFITGLPIKNLDRLIVGVDLNDTVAEVRDSILRRLRLDRADFGLMHGNMVLTDTNASMKDYHIESNSTVRCVSFRPNRFAPGPWVRTFNLTILASDRSRVTLQLISDVEYPASLIKEAFLKEYRGIGEATNDSTHVALLSKTEGLILDEDMVAGYTGDSGGFQYRVFNVTTLIAWIFRSKEQSDRFAQRFGRTVVRSGSDDGTIVSKLATLVEGGSEDEELGDDLHLRMSPDFSSGFPRERPNRFRASKRTMLFDRVRWLWR</sequence>
<proteinExistence type="predicted"/>
<organism evidence="2 3">
    <name type="scientific">Fusarium equiseti</name>
    <name type="common">Fusarium scirpi</name>
    <dbReference type="NCBI Taxonomy" id="61235"/>
    <lineage>
        <taxon>Eukaryota</taxon>
        <taxon>Fungi</taxon>
        <taxon>Dikarya</taxon>
        <taxon>Ascomycota</taxon>
        <taxon>Pezizomycotina</taxon>
        <taxon>Sordariomycetes</taxon>
        <taxon>Hypocreomycetidae</taxon>
        <taxon>Hypocreales</taxon>
        <taxon>Nectriaceae</taxon>
        <taxon>Fusarium</taxon>
        <taxon>Fusarium incarnatum-equiseti species complex</taxon>
    </lineage>
</organism>
<evidence type="ECO:0000259" key="1">
    <source>
        <dbReference type="PROSITE" id="PS50053"/>
    </source>
</evidence>
<accession>A0ABQ8R2A3</accession>
<comment type="caution">
    <text evidence="2">The sequence shown here is derived from an EMBL/GenBank/DDBJ whole genome shotgun (WGS) entry which is preliminary data.</text>
</comment>
<evidence type="ECO:0000313" key="2">
    <source>
        <dbReference type="EMBL" id="KAJ4123256.1"/>
    </source>
</evidence>
<dbReference type="PROSITE" id="PS50053">
    <property type="entry name" value="UBIQUITIN_2"/>
    <property type="match status" value="1"/>
</dbReference>
<protein>
    <recommendedName>
        <fullName evidence="1">Ubiquitin-like domain-containing protein</fullName>
    </recommendedName>
</protein>
<dbReference type="InterPro" id="IPR000626">
    <property type="entry name" value="Ubiquitin-like_dom"/>
</dbReference>
<evidence type="ECO:0000313" key="3">
    <source>
        <dbReference type="Proteomes" id="UP001152024"/>
    </source>
</evidence>
<reference evidence="2" key="1">
    <citation type="submission" date="2022-09" db="EMBL/GenBank/DDBJ databases">
        <title>Fusarium specimens isolated from Avocado Roots.</title>
        <authorList>
            <person name="Stajich J."/>
            <person name="Roper C."/>
            <person name="Heimlech-Rivalta G."/>
        </authorList>
    </citation>
    <scope>NUCLEOTIDE SEQUENCE</scope>
    <source>
        <strain evidence="2">CF00095</strain>
    </source>
</reference>
<dbReference type="Proteomes" id="UP001152024">
    <property type="component" value="Unassembled WGS sequence"/>
</dbReference>
<feature type="domain" description="Ubiquitin-like" evidence="1">
    <location>
        <begin position="293"/>
        <end position="363"/>
    </location>
</feature>
<keyword evidence="3" id="KW-1185">Reference proteome</keyword>
<gene>
    <name evidence="2" type="ORF">NW768_009790</name>
</gene>
<dbReference type="CDD" id="cd17039">
    <property type="entry name" value="Ubl_ubiquitin_like"/>
    <property type="match status" value="1"/>
</dbReference>
<name>A0ABQ8R2A3_FUSEQ</name>
<dbReference type="InterPro" id="IPR029071">
    <property type="entry name" value="Ubiquitin-like_domsf"/>
</dbReference>
<dbReference type="SUPFAM" id="SSF54236">
    <property type="entry name" value="Ubiquitin-like"/>
    <property type="match status" value="1"/>
</dbReference>